<dbReference type="GO" id="GO:0016301">
    <property type="term" value="F:kinase activity"/>
    <property type="evidence" value="ECO:0007669"/>
    <property type="project" value="UniProtKB-KW"/>
</dbReference>
<evidence type="ECO:0000256" key="3">
    <source>
        <dbReference type="ARBA" id="ARBA00022729"/>
    </source>
</evidence>
<keyword evidence="6" id="KW-0418">Kinase</keyword>
<organism evidence="6 7">
    <name type="scientific">Pseudomonas mangrovi</name>
    <dbReference type="NCBI Taxonomy" id="2161748"/>
    <lineage>
        <taxon>Bacteria</taxon>
        <taxon>Pseudomonadati</taxon>
        <taxon>Pseudomonadota</taxon>
        <taxon>Gammaproteobacteria</taxon>
        <taxon>Pseudomonadales</taxon>
        <taxon>Pseudomonadaceae</taxon>
        <taxon>Pseudomonas</taxon>
    </lineage>
</organism>
<dbReference type="InterPro" id="IPR015168">
    <property type="entry name" value="SsuA/THI5"/>
</dbReference>
<keyword evidence="7" id="KW-1185">Reference proteome</keyword>
<evidence type="ECO:0000313" key="6">
    <source>
        <dbReference type="EMBL" id="PTU76141.1"/>
    </source>
</evidence>
<dbReference type="PANTHER" id="PTHR30024">
    <property type="entry name" value="ALIPHATIC SULFONATES-BINDING PROTEIN-RELATED"/>
    <property type="match status" value="1"/>
</dbReference>
<proteinExistence type="inferred from homology"/>
<name>A0A2T5PEI5_9PSED</name>
<comment type="caution">
    <text evidence="6">The sequence shown here is derived from an EMBL/GenBank/DDBJ whole genome shotgun (WGS) entry which is preliminary data.</text>
</comment>
<dbReference type="SUPFAM" id="SSF53850">
    <property type="entry name" value="Periplasmic binding protein-like II"/>
    <property type="match status" value="1"/>
</dbReference>
<dbReference type="Pfam" id="PF09084">
    <property type="entry name" value="NMT1"/>
    <property type="match status" value="1"/>
</dbReference>
<feature type="domain" description="SsuA/THI5-like" evidence="5">
    <location>
        <begin position="127"/>
        <end position="236"/>
    </location>
</feature>
<dbReference type="OrthoDB" id="5292144at2"/>
<protein>
    <submittedName>
        <fullName evidence="6">Lipid kinase</fullName>
    </submittedName>
</protein>
<evidence type="ECO:0000256" key="4">
    <source>
        <dbReference type="SAM" id="SignalP"/>
    </source>
</evidence>
<feature type="chain" id="PRO_5015780888" evidence="4">
    <location>
        <begin position="26"/>
        <end position="355"/>
    </location>
</feature>
<dbReference type="EMBL" id="QASN01000002">
    <property type="protein sequence ID" value="PTU76141.1"/>
    <property type="molecule type" value="Genomic_DNA"/>
</dbReference>
<dbReference type="Proteomes" id="UP000244064">
    <property type="component" value="Unassembled WGS sequence"/>
</dbReference>
<evidence type="ECO:0000259" key="5">
    <source>
        <dbReference type="Pfam" id="PF09084"/>
    </source>
</evidence>
<dbReference type="AlphaFoldDB" id="A0A2T5PEI5"/>
<reference evidence="6 7" key="1">
    <citation type="submission" date="2018-04" db="EMBL/GenBank/DDBJ databases">
        <title>Pseudomonas sp. nov., isolated from mangrove soil.</title>
        <authorList>
            <person name="Chen C."/>
        </authorList>
    </citation>
    <scope>NUCLEOTIDE SEQUENCE [LARGE SCALE GENOMIC DNA]</scope>
    <source>
        <strain evidence="6 7">TC-11</strain>
    </source>
</reference>
<dbReference type="GO" id="GO:0042597">
    <property type="term" value="C:periplasmic space"/>
    <property type="evidence" value="ECO:0007669"/>
    <property type="project" value="UniProtKB-SubCell"/>
</dbReference>
<gene>
    <name evidence="6" type="ORF">DBO85_00430</name>
</gene>
<evidence type="ECO:0000256" key="2">
    <source>
        <dbReference type="ARBA" id="ARBA00010742"/>
    </source>
</evidence>
<accession>A0A2T5PEI5</accession>
<keyword evidence="6" id="KW-0808">Transferase</keyword>
<comment type="similarity">
    <text evidence="2">Belongs to the bacterial solute-binding protein SsuA/TauA family.</text>
</comment>
<sequence length="355" mass="38700">MRFPSLARLLAVALFTLLSSLPAHAEPKSFRVCWSIFAGWMPWGYAADQGIVKKWADKYGIQIQVEEVPDYVNSIERYAAGEFAACSMTNMDALTIPAAAGVDSTALIIGDFSDGADGLLLRGKDLKLRDLKGKTVLLVENSVSHYLLSRALDWALLKESDVTILGASDKDIVQRFLAGEGDAVITWNPLLSSIRQQAEVSQVFSSRHIPGEIIDLTVINSQVLAENPELGKALTGAWFETQRLMGLRNPTGDAARARMAAAAGTTAEDFDLQLKTLRSFYAPRYALRFASAAKLPDLMQQVVDFADAHKLLGDAGEGLDHLGIRFDDGSVLGDSTRVMLRFDNTYMRQAAEGAL</sequence>
<comment type="subcellular location">
    <subcellularLocation>
        <location evidence="1">Periplasm</location>
    </subcellularLocation>
</comment>
<dbReference type="NCBIfam" id="TIGR03427">
    <property type="entry name" value="ABC_peri_uca"/>
    <property type="match status" value="1"/>
</dbReference>
<dbReference type="RefSeq" id="WP_108104184.1">
    <property type="nucleotide sequence ID" value="NZ_QASN01000002.1"/>
</dbReference>
<feature type="signal peptide" evidence="4">
    <location>
        <begin position="1"/>
        <end position="25"/>
    </location>
</feature>
<evidence type="ECO:0000256" key="1">
    <source>
        <dbReference type="ARBA" id="ARBA00004418"/>
    </source>
</evidence>
<dbReference type="Gene3D" id="3.40.190.10">
    <property type="entry name" value="Periplasmic binding protein-like II"/>
    <property type="match status" value="2"/>
</dbReference>
<dbReference type="PANTHER" id="PTHR30024:SF47">
    <property type="entry name" value="TAURINE-BINDING PERIPLASMIC PROTEIN"/>
    <property type="match status" value="1"/>
</dbReference>
<evidence type="ECO:0000313" key="7">
    <source>
        <dbReference type="Proteomes" id="UP000244064"/>
    </source>
</evidence>
<dbReference type="InterPro" id="IPR017793">
    <property type="entry name" value="ABC_transptr_urea-assoc_sub-bd"/>
</dbReference>
<keyword evidence="3 4" id="KW-0732">Signal</keyword>